<evidence type="ECO:0000256" key="5">
    <source>
        <dbReference type="SAM" id="Coils"/>
    </source>
</evidence>
<dbReference type="InterPro" id="IPR013083">
    <property type="entry name" value="Znf_RING/FYVE/PHD"/>
</dbReference>
<dbReference type="InterPro" id="IPR001841">
    <property type="entry name" value="Znf_RING"/>
</dbReference>
<dbReference type="PROSITE" id="PS50089">
    <property type="entry name" value="ZF_RING_2"/>
    <property type="match status" value="1"/>
</dbReference>
<dbReference type="SUPFAM" id="SSF57845">
    <property type="entry name" value="B-box zinc-binding domain"/>
    <property type="match status" value="1"/>
</dbReference>
<feature type="domain" description="B box-type" evidence="7">
    <location>
        <begin position="132"/>
        <end position="165"/>
    </location>
</feature>
<dbReference type="InterPro" id="IPR017907">
    <property type="entry name" value="Znf_RING_CS"/>
</dbReference>
<keyword evidence="3" id="KW-0862">Zinc</keyword>
<dbReference type="SUPFAM" id="SSF57850">
    <property type="entry name" value="RING/U-box"/>
    <property type="match status" value="1"/>
</dbReference>
<dbReference type="SMART" id="SM00184">
    <property type="entry name" value="RING"/>
    <property type="match status" value="1"/>
</dbReference>
<organism evidence="8 9">
    <name type="scientific">Sinanodonta woodiana</name>
    <name type="common">Chinese pond mussel</name>
    <name type="synonym">Anodonta woodiana</name>
    <dbReference type="NCBI Taxonomy" id="1069815"/>
    <lineage>
        <taxon>Eukaryota</taxon>
        <taxon>Metazoa</taxon>
        <taxon>Spiralia</taxon>
        <taxon>Lophotrochozoa</taxon>
        <taxon>Mollusca</taxon>
        <taxon>Bivalvia</taxon>
        <taxon>Autobranchia</taxon>
        <taxon>Heteroconchia</taxon>
        <taxon>Palaeoheterodonta</taxon>
        <taxon>Unionida</taxon>
        <taxon>Unionoidea</taxon>
        <taxon>Unionidae</taxon>
        <taxon>Unioninae</taxon>
        <taxon>Sinanodonta</taxon>
    </lineage>
</organism>
<evidence type="ECO:0000313" key="9">
    <source>
        <dbReference type="Proteomes" id="UP001634394"/>
    </source>
</evidence>
<dbReference type="PROSITE" id="PS50119">
    <property type="entry name" value="ZF_BBOX"/>
    <property type="match status" value="1"/>
</dbReference>
<dbReference type="Gene3D" id="3.30.160.60">
    <property type="entry name" value="Classic Zinc Finger"/>
    <property type="match status" value="1"/>
</dbReference>
<keyword evidence="2 4" id="KW-0863">Zinc-finger</keyword>
<dbReference type="Gene3D" id="3.30.40.10">
    <property type="entry name" value="Zinc/RING finger domain, C3HC4 (zinc finger)"/>
    <property type="match status" value="1"/>
</dbReference>
<dbReference type="AlphaFoldDB" id="A0ABD3Y0H4"/>
<dbReference type="Pfam" id="PF13445">
    <property type="entry name" value="zf-RING_UBOX"/>
    <property type="match status" value="1"/>
</dbReference>
<evidence type="ECO:0000256" key="3">
    <source>
        <dbReference type="ARBA" id="ARBA00022833"/>
    </source>
</evidence>
<gene>
    <name evidence="8" type="ORF">ACJMK2_003132</name>
</gene>
<proteinExistence type="predicted"/>
<feature type="coiled-coil region" evidence="5">
    <location>
        <begin position="181"/>
        <end position="218"/>
    </location>
</feature>
<evidence type="ECO:0000259" key="6">
    <source>
        <dbReference type="PROSITE" id="PS50089"/>
    </source>
</evidence>
<dbReference type="Proteomes" id="UP001634394">
    <property type="component" value="Unassembled WGS sequence"/>
</dbReference>
<dbReference type="PANTHER" id="PTHR25462:SF296">
    <property type="entry name" value="MEIOTIC P26, ISOFORM F"/>
    <property type="match status" value="1"/>
</dbReference>
<comment type="caution">
    <text evidence="8">The sequence shown here is derived from an EMBL/GenBank/DDBJ whole genome shotgun (WGS) entry which is preliminary data.</text>
</comment>
<dbReference type="EMBL" id="JBJQND010000001">
    <property type="protein sequence ID" value="KAL3890857.1"/>
    <property type="molecule type" value="Genomic_DNA"/>
</dbReference>
<evidence type="ECO:0000256" key="2">
    <source>
        <dbReference type="ARBA" id="ARBA00022771"/>
    </source>
</evidence>
<keyword evidence="5" id="KW-0175">Coiled coil</keyword>
<name>A0ABD3Y0H4_SINWO</name>
<dbReference type="Pfam" id="PF00643">
    <property type="entry name" value="zf-B_box"/>
    <property type="match status" value="1"/>
</dbReference>
<keyword evidence="1" id="KW-0479">Metal-binding</keyword>
<dbReference type="PROSITE" id="PS00518">
    <property type="entry name" value="ZF_RING_1"/>
    <property type="match status" value="1"/>
</dbReference>
<reference evidence="8 9" key="1">
    <citation type="submission" date="2024-11" db="EMBL/GenBank/DDBJ databases">
        <title>Chromosome-level genome assembly of the freshwater bivalve Anodonta woodiana.</title>
        <authorList>
            <person name="Chen X."/>
        </authorList>
    </citation>
    <scope>NUCLEOTIDE SEQUENCE [LARGE SCALE GENOMIC DNA]</scope>
    <source>
        <strain evidence="8">MN2024</strain>
        <tissue evidence="8">Gills</tissue>
    </source>
</reference>
<dbReference type="GO" id="GO:0008270">
    <property type="term" value="F:zinc ion binding"/>
    <property type="evidence" value="ECO:0007669"/>
    <property type="project" value="UniProtKB-KW"/>
</dbReference>
<evidence type="ECO:0000259" key="7">
    <source>
        <dbReference type="PROSITE" id="PS50119"/>
    </source>
</evidence>
<protein>
    <submittedName>
        <fullName evidence="8">Uncharacterized protein</fullName>
    </submittedName>
</protein>
<accession>A0ABD3Y0H4</accession>
<sequence>MAASRHECSICMDSFKNPKLISCHHSFCYKCLEDYVQVNLNNGHFKCPICRTSVQLPDKGISGFQSNFYIDPNKDENCPCVICGPTNKACSRCMDCEENLCQSCCYVHEKLKATRHHKIRDLVNIDSEIKPRQRLLCDQHPDEEIKLVCQDCNVTICFLCKAVKHDTHPSDFLADAAAKVKTTLEKKLNQCSDKLKRIKALTVKAEELDKSINDAEQEELQAVHDQCSQLHTVIDQEAAKFNDKIKNVYRLLKEQHAVLKRCMQEEIQSCSNTNDIAQNLRYKGTDIEMIKKGPDIDQLISAAILKADPTPTVRLTNKLFSPAEVITSKLVPLIGILQDSTDVVSINRFFLHL</sequence>
<keyword evidence="9" id="KW-1185">Reference proteome</keyword>
<dbReference type="InterPro" id="IPR047153">
    <property type="entry name" value="TRIM45/56/19-like"/>
</dbReference>
<dbReference type="PANTHER" id="PTHR25462">
    <property type="entry name" value="BONUS, ISOFORM C-RELATED"/>
    <property type="match status" value="1"/>
</dbReference>
<evidence type="ECO:0000313" key="8">
    <source>
        <dbReference type="EMBL" id="KAL3890857.1"/>
    </source>
</evidence>
<feature type="domain" description="RING-type" evidence="6">
    <location>
        <begin position="8"/>
        <end position="51"/>
    </location>
</feature>
<dbReference type="InterPro" id="IPR027370">
    <property type="entry name" value="Znf-RING_euk"/>
</dbReference>
<evidence type="ECO:0000256" key="1">
    <source>
        <dbReference type="ARBA" id="ARBA00022723"/>
    </source>
</evidence>
<evidence type="ECO:0000256" key="4">
    <source>
        <dbReference type="PROSITE-ProRule" id="PRU00024"/>
    </source>
</evidence>
<dbReference type="InterPro" id="IPR000315">
    <property type="entry name" value="Znf_B-box"/>
</dbReference>